<evidence type="ECO:0000313" key="2">
    <source>
        <dbReference type="EMBL" id="JAC72552.1"/>
    </source>
</evidence>
<reference evidence="2" key="1">
    <citation type="submission" date="2014-05" db="EMBL/GenBank/DDBJ databases">
        <title>The transcriptome of the halophilic microalga Tetraselmis sp. GSL018 isolated from the Great Salt Lake, Utah.</title>
        <authorList>
            <person name="Jinkerson R.E."/>
            <person name="D'Adamo S."/>
            <person name="Posewitz M.C."/>
        </authorList>
    </citation>
    <scope>NUCLEOTIDE SEQUENCE</scope>
    <source>
        <strain evidence="2">GSL018</strain>
    </source>
</reference>
<sequence>MALGTPQLAVLCNVPVTAAPRQNGTAPPIGQVGGMVSLIKLLETRFEDSIIALSASAVAGLSVSATNADAFWEAGGVPNLVSLLKEDVGVDVMSAVLWATASLARHPLISNAMRDAGSISTLVELLQPLGSSVAGEELMCQAMTA</sequence>
<gene>
    <name evidence="2" type="ORF">TSPGSL018_31056</name>
</gene>
<dbReference type="EMBL" id="GBEZ01013434">
    <property type="protein sequence ID" value="JAC72552.1"/>
    <property type="molecule type" value="Transcribed_RNA"/>
</dbReference>
<dbReference type="AlphaFoldDB" id="A0A061RHX7"/>
<feature type="non-terminal residue" evidence="2">
    <location>
        <position position="145"/>
    </location>
</feature>
<organism evidence="2">
    <name type="scientific">Tetraselmis sp. GSL018</name>
    <dbReference type="NCBI Taxonomy" id="582737"/>
    <lineage>
        <taxon>Eukaryota</taxon>
        <taxon>Viridiplantae</taxon>
        <taxon>Chlorophyta</taxon>
        <taxon>core chlorophytes</taxon>
        <taxon>Chlorodendrophyceae</taxon>
        <taxon>Chlorodendrales</taxon>
        <taxon>Chlorodendraceae</taxon>
        <taxon>Tetraselmis</taxon>
    </lineage>
</organism>
<dbReference type="InterPro" id="IPR000225">
    <property type="entry name" value="Armadillo"/>
</dbReference>
<dbReference type="PROSITE" id="PS50176">
    <property type="entry name" value="ARM_REPEAT"/>
    <property type="match status" value="1"/>
</dbReference>
<protein>
    <submittedName>
        <fullName evidence="2">Uncharacterized protein</fullName>
    </submittedName>
</protein>
<accession>A0A061RHX7</accession>
<proteinExistence type="predicted"/>
<dbReference type="InterPro" id="IPR011989">
    <property type="entry name" value="ARM-like"/>
</dbReference>
<name>A0A061RHX7_9CHLO</name>
<dbReference type="Gene3D" id="1.25.10.10">
    <property type="entry name" value="Leucine-rich Repeat Variant"/>
    <property type="match status" value="1"/>
</dbReference>
<feature type="repeat" description="ARM" evidence="1">
    <location>
        <begin position="33"/>
        <end position="76"/>
    </location>
</feature>
<evidence type="ECO:0000256" key="1">
    <source>
        <dbReference type="PROSITE-ProRule" id="PRU00259"/>
    </source>
</evidence>
<dbReference type="InterPro" id="IPR016024">
    <property type="entry name" value="ARM-type_fold"/>
</dbReference>
<dbReference type="SUPFAM" id="SSF48371">
    <property type="entry name" value="ARM repeat"/>
    <property type="match status" value="1"/>
</dbReference>